<protein>
    <submittedName>
        <fullName evidence="1">Uncharacterized protein</fullName>
    </submittedName>
</protein>
<dbReference type="AlphaFoldDB" id="X1PG97"/>
<gene>
    <name evidence="1" type="ORF">S06H3_48365</name>
</gene>
<reference evidence="1" key="1">
    <citation type="journal article" date="2014" name="Front. Microbiol.">
        <title>High frequency of phylogenetically diverse reductive dehalogenase-homologous genes in deep subseafloor sedimentary metagenomes.</title>
        <authorList>
            <person name="Kawai M."/>
            <person name="Futagami T."/>
            <person name="Toyoda A."/>
            <person name="Takaki Y."/>
            <person name="Nishi S."/>
            <person name="Hori S."/>
            <person name="Arai W."/>
            <person name="Tsubouchi T."/>
            <person name="Morono Y."/>
            <person name="Uchiyama I."/>
            <person name="Ito T."/>
            <person name="Fujiyama A."/>
            <person name="Inagaki F."/>
            <person name="Takami H."/>
        </authorList>
    </citation>
    <scope>NUCLEOTIDE SEQUENCE</scope>
    <source>
        <strain evidence="1">Expedition CK06-06</strain>
    </source>
</reference>
<evidence type="ECO:0000313" key="1">
    <source>
        <dbReference type="EMBL" id="GAI41481.1"/>
    </source>
</evidence>
<name>X1PG97_9ZZZZ</name>
<accession>X1PG97</accession>
<feature type="non-terminal residue" evidence="1">
    <location>
        <position position="69"/>
    </location>
</feature>
<organism evidence="1">
    <name type="scientific">marine sediment metagenome</name>
    <dbReference type="NCBI Taxonomy" id="412755"/>
    <lineage>
        <taxon>unclassified sequences</taxon>
        <taxon>metagenomes</taxon>
        <taxon>ecological metagenomes</taxon>
    </lineage>
</organism>
<dbReference type="EMBL" id="BARV01030448">
    <property type="protein sequence ID" value="GAI41481.1"/>
    <property type="molecule type" value="Genomic_DNA"/>
</dbReference>
<comment type="caution">
    <text evidence="1">The sequence shown here is derived from an EMBL/GenBank/DDBJ whole genome shotgun (WGS) entry which is preliminary data.</text>
</comment>
<sequence length="69" mass="8290">MLITKGYFYNRESHVNCQALKDAWVTLLSRYHWDWFCTFTFRGEILHPEKASKTFDTLLCKINRALFGR</sequence>
<proteinExistence type="predicted"/>